<dbReference type="Proteomes" id="UP001265983">
    <property type="component" value="Unassembled WGS sequence"/>
</dbReference>
<dbReference type="RefSeq" id="WP_155871142.1">
    <property type="nucleotide sequence ID" value="NZ_CP168248.1"/>
</dbReference>
<dbReference type="Proteomes" id="UP000423525">
    <property type="component" value="Chromosome"/>
</dbReference>
<proteinExistence type="predicted"/>
<gene>
    <name evidence="2" type="ORF">FRC0190_00070</name>
    <name evidence="1" type="ORF">P8T80_00830</name>
</gene>
<reference evidence="1 4" key="2">
    <citation type="submission" date="2023-03" db="EMBL/GenBank/DDBJ databases">
        <title>Whole genome sequence of the first Corynebacterium rouxii strains isolated in Brazil: a recent member of Corynebacterium diphtheriae complex.</title>
        <authorList>
            <person name="Vieira V."/>
            <person name="Ramos J.N."/>
            <person name="Araujo M.R.B."/>
            <person name="Baio P.V."/>
            <person name="Sant'Anna L.O."/>
            <person name="Veras J.F.C."/>
            <person name="Vieira E.M.D."/>
            <person name="Sousa M.A.B."/>
            <person name="Camargo C.H."/>
            <person name="Sacchi C.T."/>
            <person name="Campos K.R."/>
            <person name="Santos M.B.N."/>
            <person name="Bokermann S."/>
            <person name="Alvim L.B."/>
            <person name="Santos L.S."/>
            <person name="Mattos-Guaraldi A.L."/>
        </authorList>
    </citation>
    <scope>NUCLEOTIDE SEQUENCE [LARGE SCALE GENOMIC DNA]</scope>
    <source>
        <strain evidence="1 4">70862</strain>
    </source>
</reference>
<evidence type="ECO:0000313" key="4">
    <source>
        <dbReference type="Proteomes" id="UP001265983"/>
    </source>
</evidence>
<dbReference type="KEGG" id="crf:FRC0190_00070"/>
<keyword evidence="4" id="KW-1185">Reference proteome</keyword>
<protein>
    <submittedName>
        <fullName evidence="2">Uncharacterized protein</fullName>
    </submittedName>
</protein>
<evidence type="ECO:0000313" key="3">
    <source>
        <dbReference type="Proteomes" id="UP000423525"/>
    </source>
</evidence>
<evidence type="ECO:0000313" key="1">
    <source>
        <dbReference type="EMBL" id="MDT9409948.1"/>
    </source>
</evidence>
<dbReference type="EMBL" id="LR738855">
    <property type="protein sequence ID" value="VZH84023.1"/>
    <property type="molecule type" value="Genomic_DNA"/>
</dbReference>
<organism evidence="2 3">
    <name type="scientific">Corynebacterium rouxii</name>
    <dbReference type="NCBI Taxonomy" id="2719119"/>
    <lineage>
        <taxon>Bacteria</taxon>
        <taxon>Bacillati</taxon>
        <taxon>Actinomycetota</taxon>
        <taxon>Actinomycetes</taxon>
        <taxon>Mycobacteriales</taxon>
        <taxon>Corynebacteriaceae</taxon>
        <taxon>Corynebacterium</taxon>
    </lineage>
</organism>
<accession>A0A6I8MEW3</accession>
<dbReference type="AlphaFoldDB" id="A0A6I8MEW3"/>
<sequence length="104" mass="12217">MITHFTIRAAHEELGRPTDDTTIIAVYEQFREELTARSTKIFFALSDRWDKDHPEANHLRPGEVTGELHLKSIHRAQEEIMDEWFNEPIREIMAQRGENGEDGW</sequence>
<evidence type="ECO:0000313" key="2">
    <source>
        <dbReference type="EMBL" id="VZH84023.1"/>
    </source>
</evidence>
<name>A0A6I8MEW3_9CORY</name>
<reference evidence="2 3" key="1">
    <citation type="submission" date="2019-11" db="EMBL/GenBank/DDBJ databases">
        <authorList>
            <person name="Brisse S."/>
        </authorList>
    </citation>
    <scope>NUCLEOTIDE SEQUENCE [LARGE SCALE GENOMIC DNA]</scope>
    <source>
        <strain evidence="2">FRC0190</strain>
    </source>
</reference>
<dbReference type="EMBL" id="JARUHM010000001">
    <property type="protein sequence ID" value="MDT9409948.1"/>
    <property type="molecule type" value="Genomic_DNA"/>
</dbReference>